<dbReference type="SUPFAM" id="SSF53850">
    <property type="entry name" value="Periplasmic binding protein-like II"/>
    <property type="match status" value="1"/>
</dbReference>
<sequence>MFQRLANTLALTTLGTLIATTAIAQNKTDIAWGGSNPGGVMYYMVGVAGTELGKDLPDVNITQVTTGGSTENAKRLIKGELDMGIVYGSHVYMSLQQTGPFANDDKGTMLRGVAMAYEGPTYFVTLEGNGIKSLSDLADKKVALGPPGSGTVFNCSNILGSLGLLEEIEPQMMTFGDAGRALANGQIDAFCQSSAPAAAVTELAETNDVIVVPYSDEELGKINTKYPFYHTGTMPDTTYKGVPATDMPYTTVYWVAHERVNDDVMKRMLAAAYAKQDALAAGHKAWAQMKPDTKNFLGLGAPMHPGAEAYYRETGQWAE</sequence>
<dbReference type="Proteomes" id="UP000233365">
    <property type="component" value="Unassembled WGS sequence"/>
</dbReference>
<dbReference type="AlphaFoldDB" id="A0A8I1M540"/>
<evidence type="ECO:0000313" key="5">
    <source>
        <dbReference type="Proteomes" id="UP000664405"/>
    </source>
</evidence>
<dbReference type="InterPro" id="IPR011852">
    <property type="entry name" value="TRAP_TAXI"/>
</dbReference>
<proteinExistence type="predicted"/>
<evidence type="ECO:0000256" key="1">
    <source>
        <dbReference type="SAM" id="SignalP"/>
    </source>
</evidence>
<dbReference type="EMBL" id="JAEKJW010000001">
    <property type="protein sequence ID" value="MBN8195087.1"/>
    <property type="molecule type" value="Genomic_DNA"/>
</dbReference>
<dbReference type="Pfam" id="PF16868">
    <property type="entry name" value="NMT1_3"/>
    <property type="match status" value="1"/>
</dbReference>
<dbReference type="CDD" id="cd13520">
    <property type="entry name" value="PBP2_TAXI_TRAP"/>
    <property type="match status" value="1"/>
</dbReference>
<dbReference type="Proteomes" id="UP000664405">
    <property type="component" value="Unassembled WGS sequence"/>
</dbReference>
<dbReference type="PANTHER" id="PTHR42941:SF1">
    <property type="entry name" value="SLL1037 PROTEIN"/>
    <property type="match status" value="1"/>
</dbReference>
<gene>
    <name evidence="3" type="ORF">CU041_10480</name>
    <name evidence="2" type="ORF">JF547_01035</name>
</gene>
<dbReference type="RefSeq" id="WP_101246833.1">
    <property type="nucleotide sequence ID" value="NZ_JAEKJW010000001.1"/>
</dbReference>
<evidence type="ECO:0000313" key="4">
    <source>
        <dbReference type="Proteomes" id="UP000233365"/>
    </source>
</evidence>
<reference evidence="2" key="2">
    <citation type="submission" date="2020-12" db="EMBL/GenBank/DDBJ databases">
        <title>Oil enriched cultivation method for isolating marine PHA-producing bacteria.</title>
        <authorList>
            <person name="Zheng W."/>
            <person name="Yu S."/>
            <person name="Huang Y."/>
        </authorList>
    </citation>
    <scope>NUCLEOTIDE SEQUENCE</scope>
    <source>
        <strain evidence="2">SY-2-3</strain>
    </source>
</reference>
<feature type="signal peptide" evidence="1">
    <location>
        <begin position="1"/>
        <end position="24"/>
    </location>
</feature>
<keyword evidence="1" id="KW-0732">Signal</keyword>
<dbReference type="EMBL" id="PGTS01000003">
    <property type="protein sequence ID" value="PKR50122.1"/>
    <property type="molecule type" value="Genomic_DNA"/>
</dbReference>
<organism evidence="2 5">
    <name type="scientific">Thalassospira povalilytica</name>
    <dbReference type="NCBI Taxonomy" id="732237"/>
    <lineage>
        <taxon>Bacteria</taxon>
        <taxon>Pseudomonadati</taxon>
        <taxon>Pseudomonadota</taxon>
        <taxon>Alphaproteobacteria</taxon>
        <taxon>Rhodospirillales</taxon>
        <taxon>Thalassospiraceae</taxon>
        <taxon>Thalassospira</taxon>
    </lineage>
</organism>
<keyword evidence="4" id="KW-1185">Reference proteome</keyword>
<dbReference type="NCBIfam" id="TIGR02122">
    <property type="entry name" value="TRAP_TAXI"/>
    <property type="match status" value="1"/>
</dbReference>
<feature type="chain" id="PRO_5034093911" evidence="1">
    <location>
        <begin position="25"/>
        <end position="319"/>
    </location>
</feature>
<dbReference type="PANTHER" id="PTHR42941">
    <property type="entry name" value="SLL1037 PROTEIN"/>
    <property type="match status" value="1"/>
</dbReference>
<protein>
    <submittedName>
        <fullName evidence="2">TAXI family TRAP transporter solute-binding subunit</fullName>
    </submittedName>
    <submittedName>
        <fullName evidence="3">TRAP transporter substrate-binding protein</fullName>
    </submittedName>
</protein>
<reference evidence="3 4" key="1">
    <citation type="submission" date="2017-11" db="EMBL/GenBank/DDBJ databases">
        <title>Biodiversity and function of Thalassospira species in the particle-attached aromatic-hydrocarbon-degrading consortia from the surface seawater of the China South Sea.</title>
        <authorList>
            <person name="Dong C."/>
            <person name="Liu R."/>
            <person name="Shao Z."/>
        </authorList>
    </citation>
    <scope>NUCLEOTIDE SEQUENCE [LARGE SCALE GENOMIC DNA]</scope>
    <source>
        <strain evidence="3 4">139Z-12</strain>
    </source>
</reference>
<dbReference type="Gene3D" id="3.40.190.10">
    <property type="entry name" value="Periplasmic binding protein-like II"/>
    <property type="match status" value="2"/>
</dbReference>
<accession>A0A8I1M540</accession>
<evidence type="ECO:0000313" key="3">
    <source>
        <dbReference type="EMBL" id="PKR50122.1"/>
    </source>
</evidence>
<comment type="caution">
    <text evidence="2">The sequence shown here is derived from an EMBL/GenBank/DDBJ whole genome shotgun (WGS) entry which is preliminary data.</text>
</comment>
<evidence type="ECO:0000313" key="2">
    <source>
        <dbReference type="EMBL" id="MBN8195087.1"/>
    </source>
</evidence>
<name>A0A8I1M540_9PROT</name>